<protein>
    <submittedName>
        <fullName evidence="2">Uncharacterized protein</fullName>
    </submittedName>
</protein>
<feature type="transmembrane region" description="Helical" evidence="1">
    <location>
        <begin position="6"/>
        <end position="28"/>
    </location>
</feature>
<proteinExistence type="predicted"/>
<keyword evidence="1" id="KW-0472">Membrane</keyword>
<organism evidence="2 3">
    <name type="scientific">Amedibacillus dolichus DSM 3991</name>
    <dbReference type="NCBI Taxonomy" id="428127"/>
    <lineage>
        <taxon>Bacteria</taxon>
        <taxon>Bacillati</taxon>
        <taxon>Bacillota</taxon>
        <taxon>Erysipelotrichia</taxon>
        <taxon>Erysipelotrichales</taxon>
        <taxon>Erysipelotrichaceae</taxon>
        <taxon>Amedibacillus</taxon>
    </lineage>
</organism>
<accession>A8RDL3</accession>
<comment type="caution">
    <text evidence="2">The sequence shown here is derived from an EMBL/GenBank/DDBJ whole genome shotgun (WGS) entry which is preliminary data.</text>
</comment>
<evidence type="ECO:0000313" key="3">
    <source>
        <dbReference type="Proteomes" id="UP000004090"/>
    </source>
</evidence>
<dbReference type="Proteomes" id="UP000004090">
    <property type="component" value="Unassembled WGS sequence"/>
</dbReference>
<reference evidence="2 3" key="1">
    <citation type="submission" date="2007-09" db="EMBL/GenBank/DDBJ databases">
        <title>Draft genome sequence of Eubacterium dolichum (DSM 3991).</title>
        <authorList>
            <person name="Sudarsanam P."/>
            <person name="Ley R."/>
            <person name="Guruge J."/>
            <person name="Turnbaugh P.J."/>
            <person name="Mahowald M."/>
            <person name="Liep D."/>
            <person name="Gordon J."/>
        </authorList>
    </citation>
    <scope>NUCLEOTIDE SEQUENCE [LARGE SCALE GENOMIC DNA]</scope>
    <source>
        <strain evidence="2 3">DSM 3991</strain>
    </source>
</reference>
<sequence>MTFSHIFLFFIALIVRYSPVLIALYFIWSNLSKRIKVLEEENAWLKKKR</sequence>
<dbReference type="HOGENOM" id="CLU_3135763_0_0_9"/>
<dbReference type="EMBL" id="ABAW02000024">
    <property type="protein sequence ID" value="EDP10720.1"/>
    <property type="molecule type" value="Genomic_DNA"/>
</dbReference>
<dbReference type="AlphaFoldDB" id="A8RDL3"/>
<gene>
    <name evidence="2" type="ORF">EUBDOL_01980</name>
</gene>
<evidence type="ECO:0000256" key="1">
    <source>
        <dbReference type="SAM" id="Phobius"/>
    </source>
</evidence>
<reference evidence="2 3" key="2">
    <citation type="submission" date="2007-09" db="EMBL/GenBank/DDBJ databases">
        <authorList>
            <person name="Fulton L."/>
            <person name="Clifton S."/>
            <person name="Fulton B."/>
            <person name="Xu J."/>
            <person name="Minx P."/>
            <person name="Pepin K.H."/>
            <person name="Johnson M."/>
            <person name="Thiruvilangam P."/>
            <person name="Bhonagiri V."/>
            <person name="Nash W.E."/>
            <person name="Mardis E.R."/>
            <person name="Wilson R.K."/>
        </authorList>
    </citation>
    <scope>NUCLEOTIDE SEQUENCE [LARGE SCALE GENOMIC DNA]</scope>
    <source>
        <strain evidence="2 3">DSM 3991</strain>
    </source>
</reference>
<evidence type="ECO:0000313" key="2">
    <source>
        <dbReference type="EMBL" id="EDP10720.1"/>
    </source>
</evidence>
<keyword evidence="1" id="KW-1133">Transmembrane helix</keyword>
<keyword evidence="1" id="KW-0812">Transmembrane</keyword>
<name>A8RDL3_9FIRM</name>